<dbReference type="Proteomes" id="UP000321947">
    <property type="component" value="Unassembled WGS sequence"/>
</dbReference>
<reference evidence="1 2" key="1">
    <citation type="submission" date="2019-08" db="EMBL/GenBank/DDBJ databases">
        <title>Draft genome sequences of two oriental melons (Cucumis melo L. var makuwa).</title>
        <authorList>
            <person name="Kwon S.-Y."/>
        </authorList>
    </citation>
    <scope>NUCLEOTIDE SEQUENCE [LARGE SCALE GENOMIC DNA]</scope>
    <source>
        <strain evidence="2">cv. Chang Bougi</strain>
        <tissue evidence="1">Leaf</tissue>
    </source>
</reference>
<proteinExistence type="predicted"/>
<name>A0A5D3DYG7_CUCMM</name>
<organism evidence="1 2">
    <name type="scientific">Cucumis melo var. makuwa</name>
    <name type="common">Oriental melon</name>
    <dbReference type="NCBI Taxonomy" id="1194695"/>
    <lineage>
        <taxon>Eukaryota</taxon>
        <taxon>Viridiplantae</taxon>
        <taxon>Streptophyta</taxon>
        <taxon>Embryophyta</taxon>
        <taxon>Tracheophyta</taxon>
        <taxon>Spermatophyta</taxon>
        <taxon>Magnoliopsida</taxon>
        <taxon>eudicotyledons</taxon>
        <taxon>Gunneridae</taxon>
        <taxon>Pentapetalae</taxon>
        <taxon>rosids</taxon>
        <taxon>fabids</taxon>
        <taxon>Cucurbitales</taxon>
        <taxon>Cucurbitaceae</taxon>
        <taxon>Benincaseae</taxon>
        <taxon>Cucumis</taxon>
    </lineage>
</organism>
<dbReference type="EMBL" id="SSTD01002102">
    <property type="protein sequence ID" value="TYK28534.1"/>
    <property type="molecule type" value="Genomic_DNA"/>
</dbReference>
<evidence type="ECO:0000313" key="2">
    <source>
        <dbReference type="Proteomes" id="UP000321947"/>
    </source>
</evidence>
<gene>
    <name evidence="1" type="ORF">E5676_scaffold629G001780</name>
</gene>
<dbReference type="AlphaFoldDB" id="A0A5D3DYG7"/>
<protein>
    <recommendedName>
        <fullName evidence="3">Reverse transcriptase domain-containing protein</fullName>
    </recommendedName>
</protein>
<evidence type="ECO:0008006" key="3">
    <source>
        <dbReference type="Google" id="ProtNLM"/>
    </source>
</evidence>
<comment type="caution">
    <text evidence="1">The sequence shown here is derived from an EMBL/GenBank/DDBJ whole genome shotgun (WGS) entry which is preliminary data.</text>
</comment>
<accession>A0A5D3DYG7</accession>
<evidence type="ECO:0000313" key="1">
    <source>
        <dbReference type="EMBL" id="TYK28534.1"/>
    </source>
</evidence>
<sequence length="265" mass="30303">MAFVEERLILDAILIASEAVDDWSLKGKKGVLLKLDLEKAYDKYADNTLLFSVWEEGNLEAWWRVINLFLLGAGLSLKFAKTSLVEACDRKEAWNSLEERFSLPCYLFSHLQAPVGVINRMEKMVRDLVRTGRLTKLAAYLVKCDTTSRLICYGGLGIGSFRKKNNALLTKWLWRFCKENNAFWRCLIVAIYGLEENGWSTKALNRGKFYRLSLKKCDDNEFNNVATILETLHLWAPTDNRDSLNWNLNAAGLNSRGYGLKGNIM</sequence>